<dbReference type="InterPro" id="IPR007219">
    <property type="entry name" value="XnlR_reg_dom"/>
</dbReference>
<organism evidence="8 9">
    <name type="scientific">Pyrrhoderma noxium</name>
    <dbReference type="NCBI Taxonomy" id="2282107"/>
    <lineage>
        <taxon>Eukaryota</taxon>
        <taxon>Fungi</taxon>
        <taxon>Dikarya</taxon>
        <taxon>Basidiomycota</taxon>
        <taxon>Agaricomycotina</taxon>
        <taxon>Agaricomycetes</taxon>
        <taxon>Hymenochaetales</taxon>
        <taxon>Hymenochaetaceae</taxon>
        <taxon>Pyrrhoderma</taxon>
    </lineage>
</organism>
<dbReference type="CDD" id="cd00067">
    <property type="entry name" value="GAL4"/>
    <property type="match status" value="1"/>
</dbReference>
<sequence>MTMAHQPSKSGSNSSSESGSASASTSKPASGGQPTLARGKACLRCRKRKMRCDALKPACSQCVRANKPEGCAYDDGRGKTRTQALRERIARLEAEIALLRDPSNPNHASILSALGPSEGLPSLSGGSETVFLSDPHASSSSSASATSVSQLPSSLQDWDSPSDVSRPSTAQGADGLLISSYSGGPHRTQRPRSRPSSGIFGYSANHPIVLAHNQNSNNFTQSQGFLHPGSFSSVGFDSMVNGTDSSPSPSASTVGSGCEPPLSANTFTDDFREFGDFGSPDLSQSLSPGSAPPSTSGAAFGIYQHSAPPTPGFPSSFSSPYVQQVQSLSQSSALAPLDPIGLSEEASHALLRIALSRPVQPPQMGFAYHSGRVAFSFGLGIFPFASGTGSPNTGENEIAVNSNGNKRRRTYHHSLRNALILWGAYRARGAPFVSPALERALEQRVANGVKEAVMSSQYADSPSSSGSELDRGEASEDNKDKVLHALDATQALVLLARYCFATGRAREGRFHVSGAADLTIQLGLHQLHAPAHSSASTDPSVAVVPVSCDPNSAVLILPAPEDTVELGVRVRLFWEIYTLDRLLSAHLRLPPVLAALDSSTEPGSQVDTPWPEELGDYAALPSNAFENVCSPVGTAQGTLRTFFVQQGAQLAGAPSGGYSVPALRAKGAALLCAAGRVADSWGSYNPSPRPNATFPDGTTSSPGTQQLQDNNPSAAFAALERTLARYAASLIPLQQLAAGLSSDERRIQAELHLLLCSARVRLNLHLARAGVRDSLEACVRAGRAAAGLARLLGASVVAGNEIPGLMESEWDGWDGLVGSCWTTITSVFTLDAVQASGAPWVGPDLSAVLSAASHFTMPAYS</sequence>
<feature type="compositionally biased region" description="Low complexity" evidence="6">
    <location>
        <begin position="285"/>
        <end position="301"/>
    </location>
</feature>
<dbReference type="Gene3D" id="4.10.240.10">
    <property type="entry name" value="Zn(2)-C6 fungal-type DNA-binding domain"/>
    <property type="match status" value="1"/>
</dbReference>
<comment type="caution">
    <text evidence="8">The sequence shown here is derived from an EMBL/GenBank/DDBJ whole genome shotgun (WGS) entry which is preliminary data.</text>
</comment>
<feature type="domain" description="Zn(2)-C6 fungal-type" evidence="7">
    <location>
        <begin position="41"/>
        <end position="73"/>
    </location>
</feature>
<keyword evidence="2" id="KW-0479">Metal-binding</keyword>
<feature type="region of interest" description="Disordered" evidence="6">
    <location>
        <begin position="134"/>
        <end position="199"/>
    </location>
</feature>
<feature type="region of interest" description="Disordered" evidence="6">
    <location>
        <begin position="1"/>
        <end position="38"/>
    </location>
</feature>
<evidence type="ECO:0000256" key="6">
    <source>
        <dbReference type="SAM" id="MobiDB-lite"/>
    </source>
</evidence>
<dbReference type="InterPro" id="IPR050815">
    <property type="entry name" value="TF_fung"/>
</dbReference>
<feature type="compositionally biased region" description="Polar residues" evidence="6">
    <location>
        <begin position="696"/>
        <end position="709"/>
    </location>
</feature>
<dbReference type="InParanoid" id="A0A286UFX5"/>
<dbReference type="EMBL" id="NBII01000005">
    <property type="protein sequence ID" value="PAV18375.1"/>
    <property type="molecule type" value="Genomic_DNA"/>
</dbReference>
<evidence type="ECO:0000256" key="5">
    <source>
        <dbReference type="ARBA" id="ARBA00023242"/>
    </source>
</evidence>
<feature type="region of interest" description="Disordered" evidence="6">
    <location>
        <begin position="237"/>
        <end position="305"/>
    </location>
</feature>
<comment type="subcellular location">
    <subcellularLocation>
        <location evidence="1">Nucleus</location>
    </subcellularLocation>
</comment>
<feature type="compositionally biased region" description="Polar residues" evidence="6">
    <location>
        <begin position="456"/>
        <end position="467"/>
    </location>
</feature>
<dbReference type="SMART" id="SM00066">
    <property type="entry name" value="GAL4"/>
    <property type="match status" value="1"/>
</dbReference>
<dbReference type="Proteomes" id="UP000217199">
    <property type="component" value="Unassembled WGS sequence"/>
</dbReference>
<feature type="compositionally biased region" description="Polar residues" evidence="6">
    <location>
        <begin position="156"/>
        <end position="171"/>
    </location>
</feature>
<dbReference type="PANTHER" id="PTHR47338">
    <property type="entry name" value="ZN(II)2CYS6 TRANSCRIPTION FACTOR (EUROFUNG)-RELATED"/>
    <property type="match status" value="1"/>
</dbReference>
<dbReference type="AlphaFoldDB" id="A0A286UFX5"/>
<evidence type="ECO:0000256" key="2">
    <source>
        <dbReference type="ARBA" id="ARBA00022723"/>
    </source>
</evidence>
<evidence type="ECO:0000259" key="7">
    <source>
        <dbReference type="PROSITE" id="PS50048"/>
    </source>
</evidence>
<dbReference type="GO" id="GO:0008270">
    <property type="term" value="F:zinc ion binding"/>
    <property type="evidence" value="ECO:0007669"/>
    <property type="project" value="InterPro"/>
</dbReference>
<dbReference type="Pfam" id="PF00172">
    <property type="entry name" value="Zn_clus"/>
    <property type="match status" value="1"/>
</dbReference>
<protein>
    <recommendedName>
        <fullName evidence="7">Zn(2)-C6 fungal-type domain-containing protein</fullName>
    </recommendedName>
</protein>
<keyword evidence="5" id="KW-0539">Nucleus</keyword>
<evidence type="ECO:0000256" key="3">
    <source>
        <dbReference type="ARBA" id="ARBA00023015"/>
    </source>
</evidence>
<dbReference type="PANTHER" id="PTHR47338:SF29">
    <property type="entry name" value="ZN(2)-C6 FUNGAL-TYPE DOMAIN-CONTAINING PROTEIN"/>
    <property type="match status" value="1"/>
</dbReference>
<dbReference type="OrthoDB" id="2123952at2759"/>
<dbReference type="PROSITE" id="PS00463">
    <property type="entry name" value="ZN2_CY6_FUNGAL_1"/>
    <property type="match status" value="1"/>
</dbReference>
<feature type="compositionally biased region" description="Low complexity" evidence="6">
    <location>
        <begin position="134"/>
        <end position="155"/>
    </location>
</feature>
<evidence type="ECO:0000313" key="8">
    <source>
        <dbReference type="EMBL" id="PAV18375.1"/>
    </source>
</evidence>
<dbReference type="InterPro" id="IPR001138">
    <property type="entry name" value="Zn2Cys6_DnaBD"/>
</dbReference>
<dbReference type="GO" id="GO:0005634">
    <property type="term" value="C:nucleus"/>
    <property type="evidence" value="ECO:0007669"/>
    <property type="project" value="UniProtKB-SubCell"/>
</dbReference>
<feature type="compositionally biased region" description="Low complexity" evidence="6">
    <location>
        <begin position="8"/>
        <end position="32"/>
    </location>
</feature>
<keyword evidence="4" id="KW-0804">Transcription</keyword>
<keyword evidence="9" id="KW-1185">Reference proteome</keyword>
<dbReference type="GO" id="GO:0006351">
    <property type="term" value="P:DNA-templated transcription"/>
    <property type="evidence" value="ECO:0007669"/>
    <property type="project" value="InterPro"/>
</dbReference>
<evidence type="ECO:0000256" key="4">
    <source>
        <dbReference type="ARBA" id="ARBA00023163"/>
    </source>
</evidence>
<gene>
    <name evidence="8" type="ORF">PNOK_0521700</name>
</gene>
<evidence type="ECO:0000256" key="1">
    <source>
        <dbReference type="ARBA" id="ARBA00004123"/>
    </source>
</evidence>
<evidence type="ECO:0000313" key="9">
    <source>
        <dbReference type="Proteomes" id="UP000217199"/>
    </source>
</evidence>
<dbReference type="STRING" id="2282107.A0A286UFX5"/>
<keyword evidence="3" id="KW-0805">Transcription regulation</keyword>
<dbReference type="InterPro" id="IPR036864">
    <property type="entry name" value="Zn2-C6_fun-type_DNA-bd_sf"/>
</dbReference>
<feature type="region of interest" description="Disordered" evidence="6">
    <location>
        <begin position="683"/>
        <end position="709"/>
    </location>
</feature>
<dbReference type="SUPFAM" id="SSF57701">
    <property type="entry name" value="Zn2/Cys6 DNA-binding domain"/>
    <property type="match status" value="1"/>
</dbReference>
<dbReference type="Pfam" id="PF04082">
    <property type="entry name" value="Fungal_trans"/>
    <property type="match status" value="1"/>
</dbReference>
<accession>A0A286UFX5</accession>
<dbReference type="CDD" id="cd12148">
    <property type="entry name" value="fungal_TF_MHR"/>
    <property type="match status" value="1"/>
</dbReference>
<reference evidence="8 9" key="1">
    <citation type="journal article" date="2017" name="Mol. Ecol.">
        <title>Comparative and population genomic landscape of Phellinus noxius: A hypervariable fungus causing root rot in trees.</title>
        <authorList>
            <person name="Chung C.L."/>
            <person name="Lee T.J."/>
            <person name="Akiba M."/>
            <person name="Lee H.H."/>
            <person name="Kuo T.H."/>
            <person name="Liu D."/>
            <person name="Ke H.M."/>
            <person name="Yokoi T."/>
            <person name="Roa M.B."/>
            <person name="Lu M.J."/>
            <person name="Chang Y.Y."/>
            <person name="Ann P.J."/>
            <person name="Tsai J.N."/>
            <person name="Chen C.Y."/>
            <person name="Tzean S.S."/>
            <person name="Ota Y."/>
            <person name="Hattori T."/>
            <person name="Sahashi N."/>
            <person name="Liou R.F."/>
            <person name="Kikuchi T."/>
            <person name="Tsai I.J."/>
        </authorList>
    </citation>
    <scope>NUCLEOTIDE SEQUENCE [LARGE SCALE GENOMIC DNA]</scope>
    <source>
        <strain evidence="8 9">FFPRI411160</strain>
    </source>
</reference>
<name>A0A286UFX5_9AGAM</name>
<dbReference type="GO" id="GO:0000981">
    <property type="term" value="F:DNA-binding transcription factor activity, RNA polymerase II-specific"/>
    <property type="evidence" value="ECO:0007669"/>
    <property type="project" value="InterPro"/>
</dbReference>
<dbReference type="PROSITE" id="PS50048">
    <property type="entry name" value="ZN2_CY6_FUNGAL_2"/>
    <property type="match status" value="1"/>
</dbReference>
<proteinExistence type="predicted"/>
<feature type="region of interest" description="Disordered" evidence="6">
    <location>
        <begin position="456"/>
        <end position="476"/>
    </location>
</feature>
<dbReference type="GO" id="GO:0003677">
    <property type="term" value="F:DNA binding"/>
    <property type="evidence" value="ECO:0007669"/>
    <property type="project" value="InterPro"/>
</dbReference>